<accession>A0A420XXE3</accession>
<dbReference type="Proteomes" id="UP000275385">
    <property type="component" value="Unassembled WGS sequence"/>
</dbReference>
<dbReference type="AlphaFoldDB" id="A0A420XXE3"/>
<proteinExistence type="predicted"/>
<gene>
    <name evidence="2" type="ORF">DL546_001432</name>
</gene>
<protein>
    <submittedName>
        <fullName evidence="2">Uncharacterized protein</fullName>
    </submittedName>
</protein>
<keyword evidence="3" id="KW-1185">Reference proteome</keyword>
<name>A0A420XXE3_9PEZI</name>
<dbReference type="EMBL" id="QVQW01000109">
    <property type="protein sequence ID" value="RKU40333.1"/>
    <property type="molecule type" value="Genomic_DNA"/>
</dbReference>
<comment type="caution">
    <text evidence="2">The sequence shown here is derived from an EMBL/GenBank/DDBJ whole genome shotgun (WGS) entry which is preliminary data.</text>
</comment>
<reference evidence="2 3" key="1">
    <citation type="submission" date="2018-08" db="EMBL/GenBank/DDBJ databases">
        <title>Draft genome of the lignicolous fungus Coniochaeta pulveracea.</title>
        <authorList>
            <person name="Borstlap C.J."/>
            <person name="De Witt R.N."/>
            <person name="Botha A."/>
            <person name="Volschenk H."/>
        </authorList>
    </citation>
    <scope>NUCLEOTIDE SEQUENCE [LARGE SCALE GENOMIC DNA]</scope>
    <source>
        <strain evidence="2 3">CAB683</strain>
    </source>
</reference>
<evidence type="ECO:0000313" key="3">
    <source>
        <dbReference type="Proteomes" id="UP000275385"/>
    </source>
</evidence>
<evidence type="ECO:0000313" key="2">
    <source>
        <dbReference type="EMBL" id="RKU40333.1"/>
    </source>
</evidence>
<evidence type="ECO:0000256" key="1">
    <source>
        <dbReference type="SAM" id="MobiDB-lite"/>
    </source>
</evidence>
<sequence>MEEANDRSKYSKEVIVSRALGLLAQDHVHGRGRHQIQGTEMKGGSRLGTYPRPVRWPFSMTPDSKSPGDEHQNVTMYMLQCHGRPATSEMTLSAIMAQESAVSAQT</sequence>
<organism evidence="2 3">
    <name type="scientific">Coniochaeta pulveracea</name>
    <dbReference type="NCBI Taxonomy" id="177199"/>
    <lineage>
        <taxon>Eukaryota</taxon>
        <taxon>Fungi</taxon>
        <taxon>Dikarya</taxon>
        <taxon>Ascomycota</taxon>
        <taxon>Pezizomycotina</taxon>
        <taxon>Sordariomycetes</taxon>
        <taxon>Sordariomycetidae</taxon>
        <taxon>Coniochaetales</taxon>
        <taxon>Coniochaetaceae</taxon>
        <taxon>Coniochaeta</taxon>
    </lineage>
</organism>
<feature type="region of interest" description="Disordered" evidence="1">
    <location>
        <begin position="30"/>
        <end position="50"/>
    </location>
</feature>